<dbReference type="Proteomes" id="UP000077266">
    <property type="component" value="Unassembled WGS sequence"/>
</dbReference>
<dbReference type="Pfam" id="PF00621">
    <property type="entry name" value="RhoGEF"/>
    <property type="match status" value="1"/>
</dbReference>
<protein>
    <recommendedName>
        <fullName evidence="2">DH domain-containing protein</fullName>
    </recommendedName>
</protein>
<dbReference type="STRING" id="1314781.A0A165DK07"/>
<dbReference type="Gene3D" id="1.20.900.10">
    <property type="entry name" value="Dbl homology (DH) domain"/>
    <property type="match status" value="1"/>
</dbReference>
<dbReference type="SUPFAM" id="SSF48065">
    <property type="entry name" value="DBL homology domain (DH-domain)"/>
    <property type="match status" value="1"/>
</dbReference>
<evidence type="ECO:0000259" key="2">
    <source>
        <dbReference type="PROSITE" id="PS50010"/>
    </source>
</evidence>
<dbReference type="PROSITE" id="PS50010">
    <property type="entry name" value="DH_2"/>
    <property type="match status" value="1"/>
</dbReference>
<evidence type="ECO:0000313" key="3">
    <source>
        <dbReference type="EMBL" id="KZV84733.1"/>
    </source>
</evidence>
<dbReference type="InterPro" id="IPR035899">
    <property type="entry name" value="DBL_dom_sf"/>
</dbReference>
<proteinExistence type="predicted"/>
<name>A0A165DK07_EXIGL</name>
<feature type="domain" description="DH" evidence="2">
    <location>
        <begin position="52"/>
        <end position="245"/>
    </location>
</feature>
<dbReference type="OrthoDB" id="660555at2759"/>
<organism evidence="3 4">
    <name type="scientific">Exidia glandulosa HHB12029</name>
    <dbReference type="NCBI Taxonomy" id="1314781"/>
    <lineage>
        <taxon>Eukaryota</taxon>
        <taxon>Fungi</taxon>
        <taxon>Dikarya</taxon>
        <taxon>Basidiomycota</taxon>
        <taxon>Agaricomycotina</taxon>
        <taxon>Agaricomycetes</taxon>
        <taxon>Auriculariales</taxon>
        <taxon>Exidiaceae</taxon>
        <taxon>Exidia</taxon>
    </lineage>
</organism>
<dbReference type="InParanoid" id="A0A165DK07"/>
<evidence type="ECO:0000256" key="1">
    <source>
        <dbReference type="SAM" id="MobiDB-lite"/>
    </source>
</evidence>
<gene>
    <name evidence="3" type="ORF">EXIGLDRAFT_279182</name>
</gene>
<feature type="compositionally biased region" description="Pro residues" evidence="1">
    <location>
        <begin position="24"/>
        <end position="36"/>
    </location>
</feature>
<dbReference type="AlphaFoldDB" id="A0A165DK07"/>
<dbReference type="GO" id="GO:0005085">
    <property type="term" value="F:guanyl-nucleotide exchange factor activity"/>
    <property type="evidence" value="ECO:0007669"/>
    <property type="project" value="InterPro"/>
</dbReference>
<feature type="compositionally biased region" description="Low complexity" evidence="1">
    <location>
        <begin position="1"/>
        <end position="16"/>
    </location>
</feature>
<feature type="region of interest" description="Disordered" evidence="1">
    <location>
        <begin position="1"/>
        <end position="36"/>
    </location>
</feature>
<accession>A0A165DK07</accession>
<keyword evidence="4" id="KW-1185">Reference proteome</keyword>
<evidence type="ECO:0000313" key="4">
    <source>
        <dbReference type="Proteomes" id="UP000077266"/>
    </source>
</evidence>
<dbReference type="EMBL" id="KV426213">
    <property type="protein sequence ID" value="KZV84733.1"/>
    <property type="molecule type" value="Genomic_DNA"/>
</dbReference>
<sequence>MLDVVSPAASPSSGSSEHLHTPPEGKPVPRLRPPLPRMISSRRWTMPTSTRRAMLCTQEIVETEDNYRRALGQLLRGETTFPPPSRLTALVPALLASSPRFATSPRLPGLATAHAFIEAAPALEKALVEWCAVVGRFFLPRSRSGFTSDLSSLRSVSMRNLNVLRPRPRLGVGSTNDLVEIGVGGGKRAKKVPTVQDLAIQPTQRAVRYVLLFRELLRHVNVEEREDVQRALDAALRIARKCDEALELVVAHPQRTKQ</sequence>
<reference evidence="3 4" key="1">
    <citation type="journal article" date="2016" name="Mol. Biol. Evol.">
        <title>Comparative Genomics of Early-Diverging Mushroom-Forming Fungi Provides Insights into the Origins of Lignocellulose Decay Capabilities.</title>
        <authorList>
            <person name="Nagy L.G."/>
            <person name="Riley R."/>
            <person name="Tritt A."/>
            <person name="Adam C."/>
            <person name="Daum C."/>
            <person name="Floudas D."/>
            <person name="Sun H."/>
            <person name="Yadav J.S."/>
            <person name="Pangilinan J."/>
            <person name="Larsson K.H."/>
            <person name="Matsuura K."/>
            <person name="Barry K."/>
            <person name="Labutti K."/>
            <person name="Kuo R."/>
            <person name="Ohm R.A."/>
            <person name="Bhattacharya S.S."/>
            <person name="Shirouzu T."/>
            <person name="Yoshinaga Y."/>
            <person name="Martin F.M."/>
            <person name="Grigoriev I.V."/>
            <person name="Hibbett D.S."/>
        </authorList>
    </citation>
    <scope>NUCLEOTIDE SEQUENCE [LARGE SCALE GENOMIC DNA]</scope>
    <source>
        <strain evidence="3 4">HHB12029</strain>
    </source>
</reference>
<dbReference type="InterPro" id="IPR000219">
    <property type="entry name" value="DH_dom"/>
</dbReference>